<protein>
    <submittedName>
        <fullName evidence="4">Protein DOG1-like 3</fullName>
    </submittedName>
</protein>
<dbReference type="InterPro" id="IPR051886">
    <property type="entry name" value="Seed_Dev/Stress_Resp_Reg"/>
</dbReference>
<sequence length="262" mass="30097">MASTSEHFSKFFECWLAEQDRDLQALREAAAEPAPGSEAAAEIEELRLRQLIIRVMEHYEYYYKAKGQSAKRDVVAMFSPKWTSSTENLFIWVGGWRPSSAVHILYSKSGIQFELKLNEVISGMETRDLAGLSPEQLKMVDELQRRVIKKEREITEEEAKVQEKVANRKMVEAVDVMTEMVEREVEMVEKMEEEMKRRRGDMERVLEKADGLRMETMKEIVEMLKPMQAVHFLIAAVELLLRVHEFGVAKDAAAAAAAGVRR</sequence>
<name>A0AB40BPA3_DIOCR</name>
<dbReference type="GO" id="GO:0006351">
    <property type="term" value="P:DNA-templated transcription"/>
    <property type="evidence" value="ECO:0007669"/>
    <property type="project" value="InterPro"/>
</dbReference>
<reference evidence="4" key="1">
    <citation type="submission" date="2025-08" db="UniProtKB">
        <authorList>
            <consortium name="RefSeq"/>
        </authorList>
    </citation>
    <scope>IDENTIFICATION</scope>
</reference>
<proteinExistence type="predicted"/>
<dbReference type="Pfam" id="PF14144">
    <property type="entry name" value="DOG1"/>
    <property type="match status" value="1"/>
</dbReference>
<organism evidence="3 4">
    <name type="scientific">Dioscorea cayennensis subsp. rotundata</name>
    <name type="common">White Guinea yam</name>
    <name type="synonym">Dioscorea rotundata</name>
    <dbReference type="NCBI Taxonomy" id="55577"/>
    <lineage>
        <taxon>Eukaryota</taxon>
        <taxon>Viridiplantae</taxon>
        <taxon>Streptophyta</taxon>
        <taxon>Embryophyta</taxon>
        <taxon>Tracheophyta</taxon>
        <taxon>Spermatophyta</taxon>
        <taxon>Magnoliopsida</taxon>
        <taxon>Liliopsida</taxon>
        <taxon>Dioscoreales</taxon>
        <taxon>Dioscoreaceae</taxon>
        <taxon>Dioscorea</taxon>
    </lineage>
</organism>
<feature type="coiled-coil region" evidence="1">
    <location>
        <begin position="140"/>
        <end position="208"/>
    </location>
</feature>
<feature type="domain" description="DOG1" evidence="2">
    <location>
        <begin position="5"/>
        <end position="253"/>
    </location>
</feature>
<gene>
    <name evidence="4" type="primary">LOC120265322</name>
</gene>
<dbReference type="GeneID" id="120265322"/>
<dbReference type="AlphaFoldDB" id="A0AB40BPA3"/>
<keyword evidence="1" id="KW-0175">Coiled coil</keyword>
<dbReference type="PANTHER" id="PTHR46354:SF4">
    <property type="entry name" value="PROTEIN DOG1-LIKE 3"/>
    <property type="match status" value="1"/>
</dbReference>
<dbReference type="PANTHER" id="PTHR46354">
    <property type="entry name" value="DOG1 DOMAIN-CONTAINING PROTEIN"/>
    <property type="match status" value="1"/>
</dbReference>
<accession>A0AB40BPA3</accession>
<keyword evidence="3" id="KW-1185">Reference proteome</keyword>
<evidence type="ECO:0000313" key="4">
    <source>
        <dbReference type="RefSeq" id="XP_039129126.1"/>
    </source>
</evidence>
<dbReference type="GO" id="GO:0043565">
    <property type="term" value="F:sequence-specific DNA binding"/>
    <property type="evidence" value="ECO:0007669"/>
    <property type="project" value="InterPro"/>
</dbReference>
<evidence type="ECO:0000259" key="2">
    <source>
        <dbReference type="PROSITE" id="PS51806"/>
    </source>
</evidence>
<dbReference type="InterPro" id="IPR025422">
    <property type="entry name" value="TGA_domain"/>
</dbReference>
<dbReference type="Proteomes" id="UP001515500">
    <property type="component" value="Chromosome 7"/>
</dbReference>
<dbReference type="PROSITE" id="PS51806">
    <property type="entry name" value="DOG1"/>
    <property type="match status" value="1"/>
</dbReference>
<evidence type="ECO:0000313" key="3">
    <source>
        <dbReference type="Proteomes" id="UP001515500"/>
    </source>
</evidence>
<dbReference type="RefSeq" id="XP_039129126.1">
    <property type="nucleotide sequence ID" value="XM_039273192.1"/>
</dbReference>
<evidence type="ECO:0000256" key="1">
    <source>
        <dbReference type="SAM" id="Coils"/>
    </source>
</evidence>